<evidence type="ECO:0000313" key="7">
    <source>
        <dbReference type="Proteomes" id="UP001139409"/>
    </source>
</evidence>
<dbReference type="Proteomes" id="UP001139409">
    <property type="component" value="Unassembled WGS sequence"/>
</dbReference>
<keyword evidence="7" id="KW-1185">Reference proteome</keyword>
<evidence type="ECO:0000313" key="5">
    <source>
        <dbReference type="EMBL" id="MCA6075855.1"/>
    </source>
</evidence>
<evidence type="ECO:0000313" key="6">
    <source>
        <dbReference type="EMBL" id="MCA6076983.1"/>
    </source>
</evidence>
<protein>
    <submittedName>
        <fullName evidence="6">SDR family NAD(P)-dependent oxidoreductase</fullName>
    </submittedName>
</protein>
<dbReference type="RefSeq" id="WP_225697791.1">
    <property type="nucleotide sequence ID" value="NZ_JAIXNE010000002.1"/>
</dbReference>
<dbReference type="EMBL" id="JAIXNE010000004">
    <property type="protein sequence ID" value="MCA6076983.1"/>
    <property type="molecule type" value="Genomic_DNA"/>
</dbReference>
<dbReference type="AlphaFoldDB" id="A0A9X1KXJ8"/>
<evidence type="ECO:0000256" key="1">
    <source>
        <dbReference type="ARBA" id="ARBA00004240"/>
    </source>
</evidence>
<dbReference type="Pfam" id="PF00106">
    <property type="entry name" value="adh_short"/>
    <property type="match status" value="1"/>
</dbReference>
<dbReference type="Gene3D" id="3.40.50.720">
    <property type="entry name" value="NAD(P)-binding Rossmann-like Domain"/>
    <property type="match status" value="1"/>
</dbReference>
<evidence type="ECO:0000256" key="3">
    <source>
        <dbReference type="ARBA" id="ARBA00023002"/>
    </source>
</evidence>
<dbReference type="InterPro" id="IPR020904">
    <property type="entry name" value="Sc_DH/Rdtase_CS"/>
</dbReference>
<dbReference type="InterPro" id="IPR036291">
    <property type="entry name" value="NAD(P)-bd_dom_sf"/>
</dbReference>
<gene>
    <name evidence="4" type="ORF">LDX50_07340</name>
    <name evidence="5" type="ORF">LDX50_13310</name>
    <name evidence="6" type="ORF">LDX50_19030</name>
</gene>
<dbReference type="EMBL" id="JAIXNE010000002">
    <property type="protein sequence ID" value="MCA6074678.1"/>
    <property type="molecule type" value="Genomic_DNA"/>
</dbReference>
<comment type="similarity">
    <text evidence="2">Belongs to the short-chain dehydrogenases/reductases (SDR) family.</text>
</comment>
<evidence type="ECO:0000256" key="2">
    <source>
        <dbReference type="ARBA" id="ARBA00006484"/>
    </source>
</evidence>
<proteinExistence type="inferred from homology"/>
<dbReference type="EMBL" id="JAIXNE010000003">
    <property type="protein sequence ID" value="MCA6075855.1"/>
    <property type="molecule type" value="Genomic_DNA"/>
</dbReference>
<reference evidence="6" key="1">
    <citation type="submission" date="2021-09" db="EMBL/GenBank/DDBJ databases">
        <title>Fulvivirga sp. isolated from coastal sediment.</title>
        <authorList>
            <person name="Yu H."/>
        </authorList>
    </citation>
    <scope>NUCLEOTIDE SEQUENCE</scope>
    <source>
        <strain evidence="6">1062</strain>
    </source>
</reference>
<dbReference type="PROSITE" id="PS00061">
    <property type="entry name" value="ADH_SHORT"/>
    <property type="match status" value="1"/>
</dbReference>
<organism evidence="6 7">
    <name type="scientific">Fulvivirga sedimenti</name>
    <dbReference type="NCBI Taxonomy" id="2879465"/>
    <lineage>
        <taxon>Bacteria</taxon>
        <taxon>Pseudomonadati</taxon>
        <taxon>Bacteroidota</taxon>
        <taxon>Cytophagia</taxon>
        <taxon>Cytophagales</taxon>
        <taxon>Fulvivirgaceae</taxon>
        <taxon>Fulvivirga</taxon>
    </lineage>
</organism>
<comment type="caution">
    <text evidence="6">The sequence shown here is derived from an EMBL/GenBank/DDBJ whole genome shotgun (WGS) entry which is preliminary data.</text>
</comment>
<keyword evidence="3" id="KW-0560">Oxidoreductase</keyword>
<dbReference type="PANTHER" id="PTHR43899">
    <property type="entry name" value="RH59310P"/>
    <property type="match status" value="1"/>
</dbReference>
<dbReference type="SUPFAM" id="SSF51735">
    <property type="entry name" value="NAD(P)-binding Rossmann-fold domains"/>
    <property type="match status" value="1"/>
</dbReference>
<sequence length="262" mass="29484">MEITNFGQWAMVAGSAEGLGAAFSRSLARRGLNLILVDQNESALESLKKDLCRVFNIRVETIITDLAKSDSPSLLRDVMEQHDCGLLIYNAAFGPVRLFKDLSEKDIDTTINVNLGTPTRLIQMWLEGRQDKKTGVILLSSLAGFRGTRLVVPYAATKAYLWNFTEGLHYEYQNKPYTFAVCCPGAIGTPNYLGTKPRPFWLAPIPSKPSDVAEYTLRKFGGQLFIMPGRMNRISHFFMSYILPRSWASGLHNYVMRKLYEA</sequence>
<dbReference type="PRINTS" id="PR00081">
    <property type="entry name" value="GDHRDH"/>
</dbReference>
<dbReference type="InterPro" id="IPR002347">
    <property type="entry name" value="SDR_fam"/>
</dbReference>
<comment type="subcellular location">
    <subcellularLocation>
        <location evidence="1">Endoplasmic reticulum</location>
    </subcellularLocation>
</comment>
<dbReference type="PANTHER" id="PTHR43899:SF13">
    <property type="entry name" value="RH59310P"/>
    <property type="match status" value="1"/>
</dbReference>
<name>A0A9X1KXJ8_9BACT</name>
<evidence type="ECO:0000313" key="4">
    <source>
        <dbReference type="EMBL" id="MCA6074678.1"/>
    </source>
</evidence>
<accession>A0A9X1KXJ8</accession>
<dbReference type="GO" id="GO:0016491">
    <property type="term" value="F:oxidoreductase activity"/>
    <property type="evidence" value="ECO:0007669"/>
    <property type="project" value="UniProtKB-KW"/>
</dbReference>
<dbReference type="InterPro" id="IPR051019">
    <property type="entry name" value="VLCFA-Steroid_DH"/>
</dbReference>